<dbReference type="PANTHER" id="PTHR43376:SF1">
    <property type="entry name" value="OLIGOPEPTIDE TRANSPORT SYSTEM PERMEASE PROTEIN"/>
    <property type="match status" value="1"/>
</dbReference>
<dbReference type="InterPro" id="IPR035906">
    <property type="entry name" value="MetI-like_sf"/>
</dbReference>
<evidence type="ECO:0000256" key="2">
    <source>
        <dbReference type="ARBA" id="ARBA00022692"/>
    </source>
</evidence>
<dbReference type="Gene3D" id="1.10.3720.10">
    <property type="entry name" value="MetI-like"/>
    <property type="match status" value="1"/>
</dbReference>
<evidence type="ECO:0000256" key="1">
    <source>
        <dbReference type="ARBA" id="ARBA00004141"/>
    </source>
</evidence>
<keyword evidence="4 5" id="KW-0472">Membrane</keyword>
<feature type="transmembrane region" description="Helical" evidence="5">
    <location>
        <begin position="328"/>
        <end position="351"/>
    </location>
</feature>
<feature type="transmembrane region" description="Helical" evidence="5">
    <location>
        <begin position="287"/>
        <end position="308"/>
    </location>
</feature>
<feature type="transmembrane region" description="Helical" evidence="5">
    <location>
        <begin position="221"/>
        <end position="243"/>
    </location>
</feature>
<dbReference type="AlphaFoldDB" id="A0A921MTK9"/>
<keyword evidence="2 5" id="KW-0812">Transmembrane</keyword>
<reference evidence="8" key="1">
    <citation type="journal article" date="2021" name="PeerJ">
        <title>Extensive microbial diversity within the chicken gut microbiome revealed by metagenomics and culture.</title>
        <authorList>
            <person name="Gilroy R."/>
            <person name="Ravi A."/>
            <person name="Getino M."/>
            <person name="Pursley I."/>
            <person name="Horton D.L."/>
            <person name="Alikhan N.F."/>
            <person name="Baker D."/>
            <person name="Gharbi K."/>
            <person name="Hall N."/>
            <person name="Watson M."/>
            <person name="Adriaenssens E.M."/>
            <person name="Foster-Nyarko E."/>
            <person name="Jarju S."/>
            <person name="Secka A."/>
            <person name="Antonio M."/>
            <person name="Oren A."/>
            <person name="Chaudhuri R.R."/>
            <person name="La Ragione R."/>
            <person name="Hildebrand F."/>
            <person name="Pallen M.J."/>
        </authorList>
    </citation>
    <scope>NUCLEOTIDE SEQUENCE</scope>
    <source>
        <strain evidence="8">ChiGjej5B5-22894</strain>
    </source>
</reference>
<evidence type="ECO:0000313" key="9">
    <source>
        <dbReference type="Proteomes" id="UP000742460"/>
    </source>
</evidence>
<dbReference type="SUPFAM" id="SSF161098">
    <property type="entry name" value="MetI-like"/>
    <property type="match status" value="1"/>
</dbReference>
<comment type="similarity">
    <text evidence="5">Belongs to the binding-protein-dependent transport system permease family.</text>
</comment>
<dbReference type="Proteomes" id="UP000742460">
    <property type="component" value="Unassembled WGS sequence"/>
</dbReference>
<dbReference type="InterPro" id="IPR000515">
    <property type="entry name" value="MetI-like"/>
</dbReference>
<sequence>MSDSEKIAPSTPATISPAPLPRRARGRGGSFLLQRAGFYVVTAWVALTLNFLIPRFMPGDPAQALALQITRQTGAQLTPEMLDSIRTLYGDPNANLLEQYLSYLSSIVTGDFGIAVSRYPTPVIDLILAALPWTLFLVGVSTIVAWIVGTGLGIIVGYRPGGKLDNWLTPISQFFSSMPSFWVALVCLWIFALALGIFPSSGGYDPSVPFEITNFWFLVSVLQYGALPLLTSIFVGFAGWLFAMRNMMVTTVSEDFVTLARAEGLSSRRVTFRYAARNAMLPNITGLATSIGAILGGVVLTEIVFTYPGMGYLLYNAITTKDYPLMQAIFLMIVLAVLVANFIADSLYVLLDPRTRES</sequence>
<protein>
    <submittedName>
        <fullName evidence="8">ABC transporter permease</fullName>
    </submittedName>
</protein>
<evidence type="ECO:0000256" key="3">
    <source>
        <dbReference type="ARBA" id="ARBA00022989"/>
    </source>
</evidence>
<reference evidence="8" key="2">
    <citation type="submission" date="2021-09" db="EMBL/GenBank/DDBJ databases">
        <authorList>
            <person name="Gilroy R."/>
        </authorList>
    </citation>
    <scope>NUCLEOTIDE SEQUENCE</scope>
    <source>
        <strain evidence="8">ChiGjej5B5-22894</strain>
    </source>
</reference>
<feature type="transmembrane region" description="Helical" evidence="5">
    <location>
        <begin position="32"/>
        <end position="53"/>
    </location>
</feature>
<evidence type="ECO:0000256" key="6">
    <source>
        <dbReference type="SAM" id="MobiDB-lite"/>
    </source>
</evidence>
<evidence type="ECO:0000313" key="8">
    <source>
        <dbReference type="EMBL" id="HJG90403.1"/>
    </source>
</evidence>
<feature type="region of interest" description="Disordered" evidence="6">
    <location>
        <begin position="1"/>
        <end position="22"/>
    </location>
</feature>
<evidence type="ECO:0000256" key="4">
    <source>
        <dbReference type="ARBA" id="ARBA00023136"/>
    </source>
</evidence>
<feature type="compositionally biased region" description="Low complexity" evidence="6">
    <location>
        <begin position="7"/>
        <end position="17"/>
    </location>
</feature>
<accession>A0A921MTK9</accession>
<dbReference type="EMBL" id="DYUE01000045">
    <property type="protein sequence ID" value="HJG90403.1"/>
    <property type="molecule type" value="Genomic_DNA"/>
</dbReference>
<dbReference type="GO" id="GO:0055085">
    <property type="term" value="P:transmembrane transport"/>
    <property type="evidence" value="ECO:0007669"/>
    <property type="project" value="InterPro"/>
</dbReference>
<keyword evidence="3 5" id="KW-1133">Transmembrane helix</keyword>
<evidence type="ECO:0000256" key="5">
    <source>
        <dbReference type="RuleBase" id="RU363032"/>
    </source>
</evidence>
<dbReference type="Pfam" id="PF00528">
    <property type="entry name" value="BPD_transp_1"/>
    <property type="match status" value="1"/>
</dbReference>
<gene>
    <name evidence="8" type="ORF">K8V81_01630</name>
</gene>
<name>A0A921MTK9_9MICO</name>
<evidence type="ECO:0000259" key="7">
    <source>
        <dbReference type="PROSITE" id="PS50928"/>
    </source>
</evidence>
<comment type="subcellular location">
    <subcellularLocation>
        <location evidence="5">Cell membrane</location>
        <topology evidence="5">Multi-pass membrane protein</topology>
    </subcellularLocation>
    <subcellularLocation>
        <location evidence="1">Membrane</location>
        <topology evidence="1">Multi-pass membrane protein</topology>
    </subcellularLocation>
</comment>
<keyword evidence="5" id="KW-0813">Transport</keyword>
<feature type="domain" description="ABC transmembrane type-1" evidence="7">
    <location>
        <begin position="131"/>
        <end position="344"/>
    </location>
</feature>
<proteinExistence type="inferred from homology"/>
<feature type="transmembrane region" description="Helical" evidence="5">
    <location>
        <begin position="179"/>
        <end position="201"/>
    </location>
</feature>
<dbReference type="PANTHER" id="PTHR43376">
    <property type="entry name" value="OLIGOPEPTIDE TRANSPORT SYSTEM PERMEASE PROTEIN"/>
    <property type="match status" value="1"/>
</dbReference>
<organism evidence="8 9">
    <name type="scientific">Brachybacterium massiliense</name>
    <dbReference type="NCBI Taxonomy" id="1755098"/>
    <lineage>
        <taxon>Bacteria</taxon>
        <taxon>Bacillati</taxon>
        <taxon>Actinomycetota</taxon>
        <taxon>Actinomycetes</taxon>
        <taxon>Micrococcales</taxon>
        <taxon>Dermabacteraceae</taxon>
        <taxon>Brachybacterium</taxon>
    </lineage>
</organism>
<dbReference type="GO" id="GO:0005886">
    <property type="term" value="C:plasma membrane"/>
    <property type="evidence" value="ECO:0007669"/>
    <property type="project" value="UniProtKB-SubCell"/>
</dbReference>
<dbReference type="CDD" id="cd06261">
    <property type="entry name" value="TM_PBP2"/>
    <property type="match status" value="1"/>
</dbReference>
<dbReference type="PROSITE" id="PS50928">
    <property type="entry name" value="ABC_TM1"/>
    <property type="match status" value="1"/>
</dbReference>
<feature type="transmembrane region" description="Helical" evidence="5">
    <location>
        <begin position="133"/>
        <end position="158"/>
    </location>
</feature>
<comment type="caution">
    <text evidence="8">The sequence shown here is derived from an EMBL/GenBank/DDBJ whole genome shotgun (WGS) entry which is preliminary data.</text>
</comment>